<evidence type="ECO:0000256" key="1">
    <source>
        <dbReference type="ARBA" id="ARBA00006581"/>
    </source>
</evidence>
<keyword evidence="2 7" id="KW-0479">Metal-binding</keyword>
<keyword evidence="10" id="KW-1185">Reference proteome</keyword>
<comment type="similarity">
    <text evidence="1 7">Belongs to the dUTPase family.</text>
</comment>
<dbReference type="Proteomes" id="UP000469011">
    <property type="component" value="Unassembled WGS sequence"/>
</dbReference>
<keyword evidence="4 7" id="KW-0460">Magnesium</keyword>
<keyword evidence="3 7" id="KW-0378">Hydrolase</keyword>
<accession>A0A6N9T351</accession>
<dbReference type="Pfam" id="PF00692">
    <property type="entry name" value="dUTPase"/>
    <property type="match status" value="1"/>
</dbReference>
<comment type="pathway">
    <text evidence="7">Pyrimidine metabolism; dUMP biosynthesis; dUMP from dCTP (dUTP route): step 2/2.</text>
</comment>
<dbReference type="PANTHER" id="PTHR11241:SF0">
    <property type="entry name" value="DEOXYURIDINE 5'-TRIPHOSPHATE NUCLEOTIDOHYDROLASE"/>
    <property type="match status" value="1"/>
</dbReference>
<dbReference type="HAMAP" id="MF_00116">
    <property type="entry name" value="dUTPase_bact"/>
    <property type="match status" value="1"/>
</dbReference>
<evidence type="ECO:0000256" key="7">
    <source>
        <dbReference type="HAMAP-Rule" id="MF_00116"/>
    </source>
</evidence>
<feature type="binding site" evidence="7">
    <location>
        <begin position="92"/>
        <end position="94"/>
    </location>
    <ligand>
        <name>substrate</name>
    </ligand>
</feature>
<dbReference type="EC" id="3.6.1.23" evidence="7"/>
<evidence type="ECO:0000256" key="4">
    <source>
        <dbReference type="ARBA" id="ARBA00022842"/>
    </source>
</evidence>
<dbReference type="AlphaFoldDB" id="A0A6N9T351"/>
<dbReference type="Gene3D" id="2.70.40.10">
    <property type="match status" value="1"/>
</dbReference>
<dbReference type="CDD" id="cd07557">
    <property type="entry name" value="trimeric_dUTPase"/>
    <property type="match status" value="1"/>
</dbReference>
<comment type="catalytic activity">
    <reaction evidence="6 7">
        <text>dUTP + H2O = dUMP + diphosphate + H(+)</text>
        <dbReference type="Rhea" id="RHEA:10248"/>
        <dbReference type="ChEBI" id="CHEBI:15377"/>
        <dbReference type="ChEBI" id="CHEBI:15378"/>
        <dbReference type="ChEBI" id="CHEBI:33019"/>
        <dbReference type="ChEBI" id="CHEBI:61555"/>
        <dbReference type="ChEBI" id="CHEBI:246422"/>
        <dbReference type="EC" id="3.6.1.23"/>
    </reaction>
</comment>
<evidence type="ECO:0000313" key="9">
    <source>
        <dbReference type="EMBL" id="NDW04466.1"/>
    </source>
</evidence>
<evidence type="ECO:0000256" key="2">
    <source>
        <dbReference type="ARBA" id="ARBA00022723"/>
    </source>
</evidence>
<dbReference type="RefSeq" id="WP_163462692.1">
    <property type="nucleotide sequence ID" value="NZ_JAAAMG010000005.1"/>
</dbReference>
<dbReference type="SUPFAM" id="SSF51283">
    <property type="entry name" value="dUTPase-like"/>
    <property type="match status" value="1"/>
</dbReference>
<dbReference type="UniPathway" id="UPA00610">
    <property type="reaction ID" value="UER00666"/>
</dbReference>
<comment type="caution">
    <text evidence="9">The sequence shown here is derived from an EMBL/GenBank/DDBJ whole genome shotgun (WGS) entry which is preliminary data.</text>
</comment>
<feature type="binding site" evidence="7">
    <location>
        <begin position="75"/>
        <end position="77"/>
    </location>
    <ligand>
        <name>substrate</name>
    </ligand>
</feature>
<comment type="function">
    <text evidence="7">This enzyme is involved in nucleotide metabolism: it produces dUMP, the immediate precursor of thymidine nucleotides and it decreases the intracellular concentration of dUTP so that uracil cannot be incorporated into DNA.</text>
</comment>
<dbReference type="GO" id="GO:0006226">
    <property type="term" value="P:dUMP biosynthetic process"/>
    <property type="evidence" value="ECO:0007669"/>
    <property type="project" value="UniProtKB-UniRule"/>
</dbReference>
<dbReference type="GO" id="GO:0046081">
    <property type="term" value="P:dUTP catabolic process"/>
    <property type="evidence" value="ECO:0007669"/>
    <property type="project" value="InterPro"/>
</dbReference>
<feature type="binding site" evidence="7">
    <location>
        <position position="88"/>
    </location>
    <ligand>
        <name>substrate</name>
    </ligand>
</feature>
<evidence type="ECO:0000256" key="3">
    <source>
        <dbReference type="ARBA" id="ARBA00022801"/>
    </source>
</evidence>
<dbReference type="NCBIfam" id="NF001862">
    <property type="entry name" value="PRK00601.1"/>
    <property type="match status" value="1"/>
</dbReference>
<evidence type="ECO:0000313" key="10">
    <source>
        <dbReference type="Proteomes" id="UP000469011"/>
    </source>
</evidence>
<gene>
    <name evidence="7" type="primary">dut</name>
    <name evidence="9" type="ORF">GTK09_08475</name>
</gene>
<feature type="domain" description="dUTPase-like" evidence="8">
    <location>
        <begin position="22"/>
        <end position="154"/>
    </location>
</feature>
<dbReference type="InterPro" id="IPR008181">
    <property type="entry name" value="dUTPase"/>
</dbReference>
<evidence type="ECO:0000259" key="8">
    <source>
        <dbReference type="Pfam" id="PF00692"/>
    </source>
</evidence>
<proteinExistence type="inferred from homology"/>
<comment type="caution">
    <text evidence="7">Lacks conserved residue(s) required for the propagation of feature annotation.</text>
</comment>
<evidence type="ECO:0000256" key="5">
    <source>
        <dbReference type="ARBA" id="ARBA00023080"/>
    </source>
</evidence>
<comment type="cofactor">
    <cofactor evidence="7">
        <name>Mg(2+)</name>
        <dbReference type="ChEBI" id="CHEBI:18420"/>
    </cofactor>
</comment>
<dbReference type="FunFam" id="2.70.40.10:FF:000002">
    <property type="entry name" value="dUTP diphosphatase"/>
    <property type="match status" value="1"/>
</dbReference>
<evidence type="ECO:0000256" key="6">
    <source>
        <dbReference type="ARBA" id="ARBA00047686"/>
    </source>
</evidence>
<dbReference type="InterPro" id="IPR029054">
    <property type="entry name" value="dUTPase-like"/>
</dbReference>
<name>A0A6N9T351_9HYPH</name>
<reference evidence="9 10" key="1">
    <citation type="submission" date="2020-01" db="EMBL/GenBank/DDBJ databases">
        <title>Jiella pacifica sp. nov.</title>
        <authorList>
            <person name="Xue Z."/>
            <person name="Zhu S."/>
            <person name="Chen J."/>
            <person name="Yang J."/>
        </authorList>
    </citation>
    <scope>NUCLEOTIDE SEQUENCE [LARGE SCALE GENOMIC DNA]</scope>
    <source>
        <strain evidence="9 10">40Bstr34</strain>
    </source>
</reference>
<dbReference type="NCBIfam" id="TIGR00576">
    <property type="entry name" value="dut"/>
    <property type="match status" value="1"/>
</dbReference>
<dbReference type="PANTHER" id="PTHR11241">
    <property type="entry name" value="DEOXYURIDINE 5'-TRIPHOSPHATE NUCLEOTIDOHYDROLASE"/>
    <property type="match status" value="1"/>
</dbReference>
<dbReference type="EMBL" id="JAAAMG010000005">
    <property type="protein sequence ID" value="NDW04466.1"/>
    <property type="molecule type" value="Genomic_DNA"/>
</dbReference>
<sequence>MSVSRSPEGATVRVMRLENGQDAKLPSYASEGAAGADLSAALVAPLTLEPGERALVPTGLAVELPDGFEMQIRPRSGLAARQGVTVLNSPGTIDSDYRGEVKVLLINLGAEPVMISHGDRIAQVVIAPVTRAAFTLAEALSGSVRGEGGFGSTGQN</sequence>
<dbReference type="InterPro" id="IPR033704">
    <property type="entry name" value="dUTPase_trimeric"/>
</dbReference>
<dbReference type="InterPro" id="IPR036157">
    <property type="entry name" value="dUTPase-like_sf"/>
</dbReference>
<organism evidence="9 10">
    <name type="scientific">Jiella pacifica</name>
    <dbReference type="NCBI Taxonomy" id="2696469"/>
    <lineage>
        <taxon>Bacteria</taxon>
        <taxon>Pseudomonadati</taxon>
        <taxon>Pseudomonadota</taxon>
        <taxon>Alphaproteobacteria</taxon>
        <taxon>Hyphomicrobiales</taxon>
        <taxon>Aurantimonadaceae</taxon>
        <taxon>Jiella</taxon>
    </lineage>
</organism>
<dbReference type="GO" id="GO:0004170">
    <property type="term" value="F:dUTP diphosphatase activity"/>
    <property type="evidence" value="ECO:0007669"/>
    <property type="project" value="UniProtKB-UniRule"/>
</dbReference>
<dbReference type="GO" id="GO:0000287">
    <property type="term" value="F:magnesium ion binding"/>
    <property type="evidence" value="ECO:0007669"/>
    <property type="project" value="UniProtKB-UniRule"/>
</dbReference>
<keyword evidence="5 7" id="KW-0546">Nucleotide metabolism</keyword>
<protein>
    <recommendedName>
        <fullName evidence="7">Deoxyuridine 5'-triphosphate nucleotidohydrolase</fullName>
        <shortName evidence="7">dUTPase</shortName>
        <ecNumber evidence="7">3.6.1.23</ecNumber>
    </recommendedName>
    <alternativeName>
        <fullName evidence="7">dUTP pyrophosphatase</fullName>
    </alternativeName>
</protein>